<keyword evidence="3" id="KW-1185">Reference proteome</keyword>
<dbReference type="AlphaFoldDB" id="A0AAN7Y7Q4"/>
<organism evidence="2 3">
    <name type="scientific">Lithohypha guttulata</name>
    <dbReference type="NCBI Taxonomy" id="1690604"/>
    <lineage>
        <taxon>Eukaryota</taxon>
        <taxon>Fungi</taxon>
        <taxon>Dikarya</taxon>
        <taxon>Ascomycota</taxon>
        <taxon>Pezizomycotina</taxon>
        <taxon>Eurotiomycetes</taxon>
        <taxon>Chaetothyriomycetidae</taxon>
        <taxon>Chaetothyriales</taxon>
        <taxon>Trichomeriaceae</taxon>
        <taxon>Lithohypha</taxon>
    </lineage>
</organism>
<name>A0AAN7Y7Q4_9EURO</name>
<reference evidence="2 3" key="1">
    <citation type="submission" date="2023-08" db="EMBL/GenBank/DDBJ databases">
        <title>Black Yeasts Isolated from many extreme environments.</title>
        <authorList>
            <person name="Coleine C."/>
            <person name="Stajich J.E."/>
            <person name="Selbmann L."/>
        </authorList>
    </citation>
    <scope>NUCLEOTIDE SEQUENCE [LARGE SCALE GENOMIC DNA]</scope>
    <source>
        <strain evidence="2 3">CCFEE 5910</strain>
    </source>
</reference>
<evidence type="ECO:0000256" key="1">
    <source>
        <dbReference type="SAM" id="SignalP"/>
    </source>
</evidence>
<dbReference type="EMBL" id="JAVRRJ010000002">
    <property type="protein sequence ID" value="KAK5088213.1"/>
    <property type="molecule type" value="Genomic_DNA"/>
</dbReference>
<protein>
    <submittedName>
        <fullName evidence="2">Uncharacterized protein</fullName>
    </submittedName>
</protein>
<keyword evidence="1" id="KW-0732">Signal</keyword>
<feature type="chain" id="PRO_5042984649" evidence="1">
    <location>
        <begin position="22"/>
        <end position="137"/>
    </location>
</feature>
<evidence type="ECO:0000313" key="3">
    <source>
        <dbReference type="Proteomes" id="UP001309876"/>
    </source>
</evidence>
<sequence length="137" mass="15928">MHFRPLLLLGTATTLFLPSLAEFKGAAIRWCNESPPDDQPNSSCIQTVVTLDQCNLIPDSNAKGDWSSSAVVKYSPRRESDRDRIECRLYLDNQCKEVDDTTVFNNRFLIEAERYRHKIFRSYLCIEEKEYRLDLFG</sequence>
<evidence type="ECO:0000313" key="2">
    <source>
        <dbReference type="EMBL" id="KAK5088213.1"/>
    </source>
</evidence>
<accession>A0AAN7Y7Q4</accession>
<proteinExistence type="predicted"/>
<dbReference type="Proteomes" id="UP001309876">
    <property type="component" value="Unassembled WGS sequence"/>
</dbReference>
<feature type="signal peptide" evidence="1">
    <location>
        <begin position="1"/>
        <end position="21"/>
    </location>
</feature>
<gene>
    <name evidence="2" type="ORF">LTR05_002430</name>
</gene>
<comment type="caution">
    <text evidence="2">The sequence shown here is derived from an EMBL/GenBank/DDBJ whole genome shotgun (WGS) entry which is preliminary data.</text>
</comment>